<proteinExistence type="predicted"/>
<gene>
    <name evidence="3" type="ORF">AXF14_01570</name>
</gene>
<protein>
    <submittedName>
        <fullName evidence="3">Lipopolysaccharide cholinephosphotransferase</fullName>
    </submittedName>
</protein>
<dbReference type="Pfam" id="PF04991">
    <property type="entry name" value="LicD"/>
    <property type="match status" value="1"/>
</dbReference>
<dbReference type="PANTHER" id="PTHR43404">
    <property type="entry name" value="LIPOPOLYSACCHARIDE CHOLINEPHOSPHOTRANSFERASE LICD"/>
    <property type="match status" value="1"/>
</dbReference>
<evidence type="ECO:0000313" key="3">
    <source>
        <dbReference type="EMBL" id="AMD86529.1"/>
    </source>
</evidence>
<dbReference type="GO" id="GO:0009100">
    <property type="term" value="P:glycoprotein metabolic process"/>
    <property type="evidence" value="ECO:0007669"/>
    <property type="project" value="UniProtKB-ARBA"/>
</dbReference>
<sequence length="284" mass="33143">MRRIVVRKGEQLSDEESRQVQLGVLLELERFCREHELTYVLAFGTLIGAMRHEGFIPWDDDIDVYMPRADFERLYGLSRSGALPEHLRLTSYRDRNSIYPFFKLVDTRTHVEESYVGVEQDLGLWVDIFPLEHVDFADRRIRLTRLRALRHVWKRSIAASDPHLATSWRAALVKRLIYPVTRRMNPYEIARRSDELARAAHVADAKDPRYVMLVDNDMDNNTLRPEDLLPVRRTLFEGAMLPIPARAEDVLTARYGDWRRVPSPEERPPAHVRTATWAASDDAR</sequence>
<dbReference type="PANTHER" id="PTHR43404:SF2">
    <property type="entry name" value="LIPOPOLYSACCHARIDE CHOLINEPHOSPHOTRANSFERASE LICD"/>
    <property type="match status" value="1"/>
</dbReference>
<organism evidence="3 4">
    <name type="scientific">Actinomyces radicidentis</name>
    <dbReference type="NCBI Taxonomy" id="111015"/>
    <lineage>
        <taxon>Bacteria</taxon>
        <taxon>Bacillati</taxon>
        <taxon>Actinomycetota</taxon>
        <taxon>Actinomycetes</taxon>
        <taxon>Actinomycetales</taxon>
        <taxon>Actinomycetaceae</taxon>
        <taxon>Actinomyces</taxon>
    </lineage>
</organism>
<dbReference type="KEGG" id="ard:AXF14_01570"/>
<feature type="region of interest" description="Disordered" evidence="1">
    <location>
        <begin position="262"/>
        <end position="284"/>
    </location>
</feature>
<reference evidence="4" key="1">
    <citation type="submission" date="2016-02" db="EMBL/GenBank/DDBJ databases">
        <authorList>
            <person name="Holder M.E."/>
            <person name="Ajami N.J."/>
            <person name="Petrosino J.F."/>
        </authorList>
    </citation>
    <scope>NUCLEOTIDE SEQUENCE [LARGE SCALE GENOMIC DNA]</scope>
    <source>
        <strain evidence="4">CCUG 36733</strain>
    </source>
</reference>
<dbReference type="InterPro" id="IPR007074">
    <property type="entry name" value="LicD/FKTN/FKRP_NTP_transf"/>
</dbReference>
<accession>A0A0X8JCU1</accession>
<evidence type="ECO:0000256" key="1">
    <source>
        <dbReference type="SAM" id="MobiDB-lite"/>
    </source>
</evidence>
<dbReference type="InterPro" id="IPR052942">
    <property type="entry name" value="LPS_cholinephosphotransferase"/>
</dbReference>
<dbReference type="GO" id="GO:0016740">
    <property type="term" value="F:transferase activity"/>
    <property type="evidence" value="ECO:0007669"/>
    <property type="project" value="UniProtKB-KW"/>
</dbReference>
<evidence type="ECO:0000259" key="2">
    <source>
        <dbReference type="Pfam" id="PF04991"/>
    </source>
</evidence>
<dbReference type="Proteomes" id="UP000065220">
    <property type="component" value="Chromosome"/>
</dbReference>
<dbReference type="OrthoDB" id="3780655at2"/>
<name>A0A0X8JCU1_ACTRD</name>
<keyword evidence="3" id="KW-0808">Transferase</keyword>
<dbReference type="STRING" id="111015.AXF14_01570"/>
<feature type="domain" description="LicD/FKTN/FKRP nucleotidyltransferase" evidence="2">
    <location>
        <begin position="32"/>
        <end position="256"/>
    </location>
</feature>
<dbReference type="AlphaFoldDB" id="A0A0X8JCU1"/>
<keyword evidence="4" id="KW-1185">Reference proteome</keyword>
<evidence type="ECO:0000313" key="4">
    <source>
        <dbReference type="Proteomes" id="UP000065220"/>
    </source>
</evidence>
<dbReference type="EMBL" id="CP014228">
    <property type="protein sequence ID" value="AMD86529.1"/>
    <property type="molecule type" value="Genomic_DNA"/>
</dbReference>